<reference evidence="6 7" key="1">
    <citation type="submission" date="2015-07" db="EMBL/GenBank/DDBJ databases">
        <title>The draft genome sequence of Leadbetterella sp. JN14-9.</title>
        <authorList>
            <person name="Liu Y."/>
            <person name="Du J."/>
            <person name="Shao Z."/>
        </authorList>
    </citation>
    <scope>NUCLEOTIDE SEQUENCE [LARGE SCALE GENOMIC DNA]</scope>
    <source>
        <strain evidence="6 7">JN14-9</strain>
    </source>
</reference>
<evidence type="ECO:0000256" key="4">
    <source>
        <dbReference type="SAM" id="SignalP"/>
    </source>
</evidence>
<evidence type="ECO:0000256" key="2">
    <source>
        <dbReference type="ARBA" id="ARBA00023136"/>
    </source>
</evidence>
<keyword evidence="7" id="KW-1185">Reference proteome</keyword>
<comment type="subcellular location">
    <subcellularLocation>
        <location evidence="1">Cell outer membrane</location>
    </subcellularLocation>
</comment>
<feature type="signal peptide" evidence="4">
    <location>
        <begin position="1"/>
        <end position="19"/>
    </location>
</feature>
<accession>A0A0P7BTR7</accession>
<feature type="domain" description="Outer membrane protein beta-barrel" evidence="5">
    <location>
        <begin position="462"/>
        <end position="923"/>
    </location>
</feature>
<evidence type="ECO:0000256" key="1">
    <source>
        <dbReference type="ARBA" id="ARBA00004442"/>
    </source>
</evidence>
<proteinExistence type="predicted"/>
<dbReference type="STRING" id="1605367.AFM12_12415"/>
<dbReference type="GO" id="GO:0009279">
    <property type="term" value="C:cell outer membrane"/>
    <property type="evidence" value="ECO:0007669"/>
    <property type="project" value="UniProtKB-SubCell"/>
</dbReference>
<dbReference type="Pfam" id="PF14905">
    <property type="entry name" value="OMP_b-brl_3"/>
    <property type="match status" value="1"/>
</dbReference>
<keyword evidence="3" id="KW-0998">Cell outer membrane</keyword>
<dbReference type="Gene3D" id="2.40.170.20">
    <property type="entry name" value="TonB-dependent receptor, beta-barrel domain"/>
    <property type="match status" value="1"/>
</dbReference>
<name>A0A0P7BTR7_9BACT</name>
<evidence type="ECO:0000313" key="7">
    <source>
        <dbReference type="Proteomes" id="UP000050454"/>
    </source>
</evidence>
<dbReference type="Proteomes" id="UP000050454">
    <property type="component" value="Unassembled WGS sequence"/>
</dbReference>
<dbReference type="EMBL" id="LGTQ01000009">
    <property type="protein sequence ID" value="KPM48008.1"/>
    <property type="molecule type" value="Genomic_DNA"/>
</dbReference>
<organism evidence="6 7">
    <name type="scientific">Jiulongibacter sediminis</name>
    <dbReference type="NCBI Taxonomy" id="1605367"/>
    <lineage>
        <taxon>Bacteria</taxon>
        <taxon>Pseudomonadati</taxon>
        <taxon>Bacteroidota</taxon>
        <taxon>Cytophagia</taxon>
        <taxon>Cytophagales</taxon>
        <taxon>Leadbetterellaceae</taxon>
        <taxon>Jiulongibacter</taxon>
    </lineage>
</organism>
<comment type="caution">
    <text evidence="6">The sequence shown here is derived from an EMBL/GenBank/DDBJ whole genome shotgun (WGS) entry which is preliminary data.</text>
</comment>
<feature type="chain" id="PRO_5006136200" description="Outer membrane protein beta-barrel domain-containing protein" evidence="4">
    <location>
        <begin position="20"/>
        <end position="934"/>
    </location>
</feature>
<dbReference type="InterPro" id="IPR008969">
    <property type="entry name" value="CarboxyPept-like_regulatory"/>
</dbReference>
<dbReference type="InterPro" id="IPR041700">
    <property type="entry name" value="OMP_b-brl_3"/>
</dbReference>
<protein>
    <recommendedName>
        <fullName evidence="5">Outer membrane protein beta-barrel domain-containing protein</fullName>
    </recommendedName>
</protein>
<evidence type="ECO:0000259" key="5">
    <source>
        <dbReference type="Pfam" id="PF14905"/>
    </source>
</evidence>
<keyword evidence="2" id="KW-0472">Membrane</keyword>
<sequence length="934" mass="105408">MKLPQLLLCFLLTSFFANAQNRVTVSGHIEDSSGTALSYTSVLILAPSDSSLITYALTNDEGDFIFKNLERKPMLIKATYVSYLPHQEELVLPETGDLNLEKIVLNPISKELYEVVVKTAKAPISIKGDTIEYDASKFKVPPGATLEELIRKLPGVEVDKDGNVVAQGEQVQKVTVDGRRFFGNNTKVATQNLNADAVKKVQFFDDKSEQSKLTGVQDGLREKTMNVELKEEAKKGGFGKITASGGTDNRWNTSGLFNRFDKEQQFSVIGYGNNTNQSGITWDDLQEFQGSGAYNRYSGIGDFGFNNNVYYSSSNSEESFNIPYNDLSSGYSNNQAAGINYNYLKKKKELNSSYFFSRSDQQIDTYESRINLLNPTATFETTDQSIQENLTGHHRLNIRFQNEIDSSNTLTLIGQGRYSNLNNSLSSLQSLIRSVDSESSMQRNNVNDKFSMSYQGSAIFRHKFKKNGRVLALSFLNNGSKADTEGTLKTAVDVLNSSDPDTYFRNLDQLNASLNGTQLIKSSALYVEPIGKKVFSESFYNYSVTNSTVHREVYDLSNENAETLNEDLSRYFDNRIVYNRFGSSIRFTSKGNNLSLGLAGVRYDLNGDFSVRNSSPSLGQVDKTYMALTPNIDFNKRMKGNQYMGFDYSLSMTPPSISDLQPFKDISNPLFIREGNPDLQPETSHSFTARYNKYDPATFIRFYIYARGSLYTNRVVQNQTINPETLVTTYSPGNVSGGNSGNIYGSIGFPIIKTKFSVDIGGSPSFSNYISLINNVENNTSRIGYNYNASITLTPIDGFAFYAGARISNSETKYEINTQQNQKIINRSLWARMNLKLPKDFYIDSNFDYSHFSNERLSFDQKVPIWNAFLYKHLGEKKKWEVRLSGFDILKRNINVTQQASQNYVLFREINTLSRYFLIGFTYNMRGVEVKRYR</sequence>
<dbReference type="SUPFAM" id="SSF56935">
    <property type="entry name" value="Porins"/>
    <property type="match status" value="1"/>
</dbReference>
<dbReference type="SUPFAM" id="SSF49464">
    <property type="entry name" value="Carboxypeptidase regulatory domain-like"/>
    <property type="match status" value="1"/>
</dbReference>
<evidence type="ECO:0000313" key="6">
    <source>
        <dbReference type="EMBL" id="KPM48008.1"/>
    </source>
</evidence>
<dbReference type="OrthoDB" id="1682379at2"/>
<dbReference type="RefSeq" id="WP_055148667.1">
    <property type="nucleotide sequence ID" value="NZ_JXSZ01000009.1"/>
</dbReference>
<gene>
    <name evidence="6" type="ORF">AFM12_12415</name>
</gene>
<dbReference type="PATRIC" id="fig|1605367.3.peg.3891"/>
<dbReference type="AlphaFoldDB" id="A0A0P7BTR7"/>
<dbReference type="InterPro" id="IPR036942">
    <property type="entry name" value="Beta-barrel_TonB_sf"/>
</dbReference>
<keyword evidence="4" id="KW-0732">Signal</keyword>
<evidence type="ECO:0000256" key="3">
    <source>
        <dbReference type="ARBA" id="ARBA00023237"/>
    </source>
</evidence>